<name>A0A3E0TUH4_9GAMM</name>
<evidence type="ECO:0000256" key="9">
    <source>
        <dbReference type="ARBA" id="ARBA00022670"/>
    </source>
</evidence>
<evidence type="ECO:0000256" key="14">
    <source>
        <dbReference type="ARBA" id="ARBA00022984"/>
    </source>
</evidence>
<dbReference type="SUPFAM" id="SSF53955">
    <property type="entry name" value="Lysozyme-like"/>
    <property type="match status" value="1"/>
</dbReference>
<dbReference type="GO" id="GO:0009274">
    <property type="term" value="C:peptidoglycan-based cell wall"/>
    <property type="evidence" value="ECO:0007669"/>
    <property type="project" value="UniProtKB-UniRule"/>
</dbReference>
<evidence type="ECO:0000259" key="28">
    <source>
        <dbReference type="Pfam" id="PF00912"/>
    </source>
</evidence>
<keyword evidence="12" id="KW-0378">Hydrolase</keyword>
<dbReference type="PANTHER" id="PTHR32282:SF11">
    <property type="entry name" value="PENICILLIN-BINDING PROTEIN 1B"/>
    <property type="match status" value="1"/>
</dbReference>
<evidence type="ECO:0000256" key="26">
    <source>
        <dbReference type="SAM" id="Phobius"/>
    </source>
</evidence>
<feature type="domain" description="Glycosyl transferase family 51" evidence="28">
    <location>
        <begin position="218"/>
        <end position="394"/>
    </location>
</feature>
<evidence type="ECO:0000256" key="4">
    <source>
        <dbReference type="ARBA" id="ARBA00007090"/>
    </source>
</evidence>
<dbReference type="Gene3D" id="1.20.5.100">
    <property type="entry name" value="Cytochrome c1, transmembrane anchor, C-terminal"/>
    <property type="match status" value="1"/>
</dbReference>
<feature type="active site" description="Proton donor; for transglycosylase activity" evidence="24">
    <location>
        <position position="247"/>
    </location>
</feature>
<dbReference type="InterPro" id="IPR012338">
    <property type="entry name" value="Beta-lactam/transpept-like"/>
</dbReference>
<dbReference type="InterPro" id="IPR036950">
    <property type="entry name" value="PBP_transglycosylase"/>
</dbReference>
<protein>
    <recommendedName>
        <fullName evidence="6 22">Penicillin-binding protein 1B</fullName>
        <shortName evidence="23">PBP-1b</shortName>
        <shortName evidence="23">PBP1b</shortName>
    </recommendedName>
    <alternativeName>
        <fullName evidence="19 23">Murein polymerase</fullName>
    </alternativeName>
</protein>
<dbReference type="EMBL" id="QUOU01000001">
    <property type="protein sequence ID" value="REL28326.1"/>
    <property type="molecule type" value="Genomic_DNA"/>
</dbReference>
<keyword evidence="13 23" id="KW-0133">Cell shape</keyword>
<evidence type="ECO:0000313" key="30">
    <source>
        <dbReference type="EMBL" id="REL28326.1"/>
    </source>
</evidence>
<dbReference type="Gene3D" id="1.10.3810.10">
    <property type="entry name" value="Biosynthetic peptidoglycan transglycosylase-like"/>
    <property type="match status" value="1"/>
</dbReference>
<evidence type="ECO:0000256" key="13">
    <source>
        <dbReference type="ARBA" id="ARBA00022960"/>
    </source>
</evidence>
<comment type="catalytic activity">
    <reaction evidence="20">
        <text>Preferential cleavage: (Ac)2-L-Lys-D-Ala-|-D-Ala. Also transpeptidation of peptidyl-alanyl moieties that are N-acyl substituents of D-alanine.</text>
        <dbReference type="EC" id="3.4.16.4"/>
    </reaction>
</comment>
<keyword evidence="9" id="KW-0645">Protease</keyword>
<feature type="compositionally biased region" description="Low complexity" evidence="25">
    <location>
        <begin position="49"/>
        <end position="69"/>
    </location>
</feature>
<evidence type="ECO:0000256" key="3">
    <source>
        <dbReference type="ARBA" id="ARBA00004752"/>
    </source>
</evidence>
<evidence type="ECO:0000256" key="1">
    <source>
        <dbReference type="ARBA" id="ARBA00002624"/>
    </source>
</evidence>
<keyword evidence="8" id="KW-0121">Carboxypeptidase</keyword>
<comment type="similarity">
    <text evidence="5 23">In the N-terminal section; belongs to the glycosyltransferase 51 family.</text>
</comment>
<dbReference type="Proteomes" id="UP000256478">
    <property type="component" value="Unassembled WGS sequence"/>
</dbReference>
<dbReference type="RefSeq" id="WP_116009364.1">
    <property type="nucleotide sequence ID" value="NZ_QUOU01000001.1"/>
</dbReference>
<dbReference type="GO" id="GO:0006508">
    <property type="term" value="P:proteolysis"/>
    <property type="evidence" value="ECO:0007669"/>
    <property type="project" value="UniProtKB-KW"/>
</dbReference>
<dbReference type="GO" id="GO:0030288">
    <property type="term" value="C:outer membrane-bounded periplasmic space"/>
    <property type="evidence" value="ECO:0007669"/>
    <property type="project" value="TreeGrafter"/>
</dbReference>
<dbReference type="UniPathway" id="UPA00219"/>
<keyword evidence="18 23" id="KW-0961">Cell wall biogenesis/degradation</keyword>
<keyword evidence="26" id="KW-0812">Transmembrane</keyword>
<evidence type="ECO:0000256" key="10">
    <source>
        <dbReference type="ARBA" id="ARBA00022676"/>
    </source>
</evidence>
<evidence type="ECO:0000259" key="27">
    <source>
        <dbReference type="Pfam" id="PF00905"/>
    </source>
</evidence>
<dbReference type="PANTHER" id="PTHR32282">
    <property type="entry name" value="BINDING PROTEIN TRANSPEPTIDASE, PUTATIVE-RELATED"/>
    <property type="match status" value="1"/>
</dbReference>
<comment type="caution">
    <text evidence="30">The sequence shown here is derived from an EMBL/GenBank/DDBJ whole genome shotgun (WGS) entry which is preliminary data.</text>
</comment>
<evidence type="ECO:0000256" key="19">
    <source>
        <dbReference type="ARBA" id="ARBA00032454"/>
    </source>
</evidence>
<keyword evidence="14 23" id="KW-0573">Peptidoglycan synthesis</keyword>
<evidence type="ECO:0000256" key="15">
    <source>
        <dbReference type="ARBA" id="ARBA00023136"/>
    </source>
</evidence>
<dbReference type="InterPro" id="IPR028166">
    <property type="entry name" value="UB2H"/>
</dbReference>
<keyword evidence="15 26" id="KW-0472">Membrane</keyword>
<keyword evidence="16" id="KW-0046">Antibiotic resistance</keyword>
<feature type="active site" description="Acyl-ester intermediate; for transpeptidase activity" evidence="24">
    <location>
        <position position="524"/>
    </location>
</feature>
<feature type="compositionally biased region" description="Polar residues" evidence="25">
    <location>
        <begin position="16"/>
        <end position="48"/>
    </location>
</feature>
<evidence type="ECO:0000259" key="29">
    <source>
        <dbReference type="Pfam" id="PF14814"/>
    </source>
</evidence>
<evidence type="ECO:0000256" key="21">
    <source>
        <dbReference type="ARBA" id="ARBA00049902"/>
    </source>
</evidence>
<evidence type="ECO:0000256" key="24">
    <source>
        <dbReference type="PIRSR" id="PIRSR002799-1"/>
    </source>
</evidence>
<dbReference type="GO" id="GO:0008955">
    <property type="term" value="F:peptidoglycan glycosyltransferase activity"/>
    <property type="evidence" value="ECO:0007669"/>
    <property type="project" value="UniProtKB-UniRule"/>
</dbReference>
<feature type="domain" description="Penicillin-binding protein transpeptidase" evidence="27">
    <location>
        <begin position="487"/>
        <end position="727"/>
    </location>
</feature>
<keyword evidence="17" id="KW-0511">Multifunctional enzyme</keyword>
<dbReference type="Pfam" id="PF00905">
    <property type="entry name" value="Transpeptidase"/>
    <property type="match status" value="1"/>
</dbReference>
<dbReference type="GO" id="GO:0046677">
    <property type="term" value="P:response to antibiotic"/>
    <property type="evidence" value="ECO:0007669"/>
    <property type="project" value="UniProtKB-UniRule"/>
</dbReference>
<comment type="function">
    <text evidence="1 23">Cell wall formation. Synthesis of cross-linked peptidoglycan from the lipid intermediates. The enzyme has a penicillin-insensitive transglycosylase N-terminal domain (formation of linear glycan strands) and a penicillin-sensitive transpeptidase C-terminal domain (cross-linking of the peptide subunits).</text>
</comment>
<dbReference type="Pfam" id="PF14814">
    <property type="entry name" value="UB2H"/>
    <property type="match status" value="1"/>
</dbReference>
<evidence type="ECO:0000256" key="22">
    <source>
        <dbReference type="NCBIfam" id="TIGR02071"/>
    </source>
</evidence>
<dbReference type="Pfam" id="PF00912">
    <property type="entry name" value="Transgly"/>
    <property type="match status" value="1"/>
</dbReference>
<dbReference type="NCBIfam" id="TIGR02071">
    <property type="entry name" value="PBP_1b"/>
    <property type="match status" value="1"/>
</dbReference>
<evidence type="ECO:0000256" key="23">
    <source>
        <dbReference type="PIRNR" id="PIRNR002799"/>
    </source>
</evidence>
<comment type="subcellular location">
    <subcellularLocation>
        <location evidence="2">Cell membrane</location>
    </subcellularLocation>
</comment>
<evidence type="ECO:0000256" key="2">
    <source>
        <dbReference type="ARBA" id="ARBA00004236"/>
    </source>
</evidence>
<dbReference type="GO" id="GO:0005886">
    <property type="term" value="C:plasma membrane"/>
    <property type="evidence" value="ECO:0007669"/>
    <property type="project" value="UniProtKB-SubCell"/>
</dbReference>
<evidence type="ECO:0000256" key="16">
    <source>
        <dbReference type="ARBA" id="ARBA00023251"/>
    </source>
</evidence>
<evidence type="ECO:0000256" key="7">
    <source>
        <dbReference type="ARBA" id="ARBA00022475"/>
    </source>
</evidence>
<dbReference type="OrthoDB" id="9766909at2"/>
<feature type="region of interest" description="Disordered" evidence="25">
    <location>
        <begin position="1"/>
        <end position="69"/>
    </location>
</feature>
<accession>A0A3E0TUH4</accession>
<dbReference type="Gene3D" id="3.40.710.10">
    <property type="entry name" value="DD-peptidase/beta-lactamase superfamily"/>
    <property type="match status" value="1"/>
</dbReference>
<dbReference type="SUPFAM" id="SSF56601">
    <property type="entry name" value="beta-lactamase/transpeptidase-like"/>
    <property type="match status" value="1"/>
</dbReference>
<evidence type="ECO:0000256" key="11">
    <source>
        <dbReference type="ARBA" id="ARBA00022679"/>
    </source>
</evidence>
<proteinExistence type="inferred from homology"/>
<dbReference type="InterPro" id="IPR001264">
    <property type="entry name" value="Glyco_trans_51"/>
</dbReference>
<evidence type="ECO:0000256" key="6">
    <source>
        <dbReference type="ARBA" id="ARBA00018637"/>
    </source>
</evidence>
<evidence type="ECO:0000256" key="25">
    <source>
        <dbReference type="SAM" id="MobiDB-lite"/>
    </source>
</evidence>
<dbReference type="GO" id="GO:0071555">
    <property type="term" value="P:cell wall organization"/>
    <property type="evidence" value="ECO:0007669"/>
    <property type="project" value="UniProtKB-UniRule"/>
</dbReference>
<dbReference type="InterPro" id="IPR011813">
    <property type="entry name" value="PBP_1b"/>
</dbReference>
<keyword evidence="26" id="KW-1133">Transmembrane helix</keyword>
<organism evidence="30 31">
    <name type="scientific">Thalassotalea euphylliae</name>
    <dbReference type="NCBI Taxonomy" id="1655234"/>
    <lineage>
        <taxon>Bacteria</taxon>
        <taxon>Pseudomonadati</taxon>
        <taxon>Pseudomonadota</taxon>
        <taxon>Gammaproteobacteria</taxon>
        <taxon>Alteromonadales</taxon>
        <taxon>Colwelliaceae</taxon>
        <taxon>Thalassotalea</taxon>
    </lineage>
</organism>
<evidence type="ECO:0000256" key="20">
    <source>
        <dbReference type="ARBA" id="ARBA00034000"/>
    </source>
</evidence>
<dbReference type="PIRSF" id="PIRSF002799">
    <property type="entry name" value="PBP_1b"/>
    <property type="match status" value="1"/>
</dbReference>
<dbReference type="GO" id="GO:0009002">
    <property type="term" value="F:serine-type D-Ala-D-Ala carboxypeptidase activity"/>
    <property type="evidence" value="ECO:0007669"/>
    <property type="project" value="UniProtKB-EC"/>
</dbReference>
<reference evidence="30 31" key="1">
    <citation type="submission" date="2018-08" db="EMBL/GenBank/DDBJ databases">
        <title>Thalassotalea euphylliae genome.</title>
        <authorList>
            <person name="Summers S."/>
            <person name="Rice S.A."/>
            <person name="Freckelton M.L."/>
            <person name="Nedved B.T."/>
            <person name="Hadfield M.G."/>
        </authorList>
    </citation>
    <scope>NUCLEOTIDE SEQUENCE [LARGE SCALE GENOMIC DNA]</scope>
    <source>
        <strain evidence="30 31">H1</strain>
    </source>
</reference>
<dbReference type="AlphaFoldDB" id="A0A3E0TUH4"/>
<dbReference type="Gene3D" id="3.30.2060.10">
    <property type="entry name" value="Penicillin-binding protein 1b domain"/>
    <property type="match status" value="1"/>
</dbReference>
<comment type="pathway">
    <text evidence="3 23">Cell wall biogenesis; peptidoglycan biosynthesis.</text>
</comment>
<evidence type="ECO:0000256" key="5">
    <source>
        <dbReference type="ARBA" id="ARBA00007739"/>
    </source>
</evidence>
<gene>
    <name evidence="30" type="primary">mrcB</name>
    <name evidence="30" type="ORF">DXX93_18295</name>
</gene>
<keyword evidence="7" id="KW-1003">Cell membrane</keyword>
<dbReference type="NCBIfam" id="TIGR02074">
    <property type="entry name" value="PBP_1a_fam"/>
    <property type="match status" value="1"/>
</dbReference>
<dbReference type="GO" id="GO:0008360">
    <property type="term" value="P:regulation of cell shape"/>
    <property type="evidence" value="ECO:0007669"/>
    <property type="project" value="UniProtKB-UniRule"/>
</dbReference>
<comment type="catalytic activity">
    <reaction evidence="21">
        <text>[GlcNAc-(1-&gt;4)-Mur2Ac(oyl-L-Ala-gamma-D-Glu-L-Lys-D-Ala-D-Ala)](n)-di-trans,octa-cis-undecaprenyl diphosphate + beta-D-GlcNAc-(1-&gt;4)-Mur2Ac(oyl-L-Ala-gamma-D-Glu-L-Lys-D-Ala-D-Ala)-di-trans,octa-cis-undecaprenyl diphosphate = [GlcNAc-(1-&gt;4)-Mur2Ac(oyl-L-Ala-gamma-D-Glu-L-Lys-D-Ala-D-Ala)](n+1)-di-trans,octa-cis-undecaprenyl diphosphate + di-trans,octa-cis-undecaprenyl diphosphate + H(+)</text>
        <dbReference type="Rhea" id="RHEA:23708"/>
        <dbReference type="Rhea" id="RHEA-COMP:9602"/>
        <dbReference type="Rhea" id="RHEA-COMP:9603"/>
        <dbReference type="ChEBI" id="CHEBI:15378"/>
        <dbReference type="ChEBI" id="CHEBI:58405"/>
        <dbReference type="ChEBI" id="CHEBI:60033"/>
        <dbReference type="ChEBI" id="CHEBI:78435"/>
        <dbReference type="EC" id="2.4.99.28"/>
    </reaction>
</comment>
<feature type="transmembrane region" description="Helical" evidence="26">
    <location>
        <begin position="80"/>
        <end position="102"/>
    </location>
</feature>
<evidence type="ECO:0000256" key="8">
    <source>
        <dbReference type="ARBA" id="ARBA00022645"/>
    </source>
</evidence>
<dbReference type="InterPro" id="IPR001460">
    <property type="entry name" value="PCN-bd_Tpept"/>
</dbReference>
<dbReference type="GO" id="GO:0009252">
    <property type="term" value="P:peptidoglycan biosynthetic process"/>
    <property type="evidence" value="ECO:0007669"/>
    <property type="project" value="UniProtKB-UniRule"/>
</dbReference>
<comment type="similarity">
    <text evidence="4 23">In the C-terminal section; belongs to the transpeptidase family.</text>
</comment>
<dbReference type="InterPro" id="IPR023346">
    <property type="entry name" value="Lysozyme-like_dom_sf"/>
</dbReference>
<evidence type="ECO:0000256" key="12">
    <source>
        <dbReference type="ARBA" id="ARBA00022801"/>
    </source>
</evidence>
<keyword evidence="11 23" id="KW-0808">Transferase</keyword>
<sequence>MTQKSDKPAPKRAGTNKKNTTTSPRRKTASTSKRASGAKQSTTRNSKQAKSAGSNSTGSNSAGSKSAGKQTSKIRRFGHWLFATGLKLSVFVLCFLVVYTVYLDAKVREKFEGQRWQVPVQVFSRAELVGAGEPLSLPYLAKSLSRSGYQKVAKVWRPGQYAQSASRIIIFQPEFSYRDHDYSAARLTIDVSGGKVQKVYHGNDLVKSVTLAPQLVARIIPSSKEDRVLVGLEQVPESLLDTLLLVEDRDFYFHSGVSPLGILRALYSNIVAGRTVQGGSTLTQQLVKNMYLTRDKTLVRKVNEALMALILEYRYSKDQLLEAYVNEVYLGQHFANGVYGFGLASEFYFGRPLNQLTPAQMALLIGVIKGPSYYDPWRKPENARKRRDLVLKLMVEHHLIDVPSYEQAMAAKLGIRPKRRMLRQHFYNYMQLVKRELPQLLGDQQQNAGVKVFTGFSMKAQLLLEQTTAQTLTELERKHKQTSLQAAAMVTESATGEVMALVGDRNFDNNGFNRALDAHRPIGSLIKPAVYLPALERYQQFNFATPIEDKPITLGSEQGKEWRPKNYDGKFRGQVPLVDGLVESLNIPTVNLGMSLGLADVAQSMAMLGYEKPLTERPSMLLGAVNMSPYQINQLYLPIANQGYYERTHAITHVVAHSGETLWQYQPRHEQRISSQSAYLMNYALQQVTQRGTAKSLTWRLKGAEVAGKTGTTNDQRDSWFVGYDQQQLITSWIGHDDNKPMKLTGSSGALVLFANYLKQAGVNNLSWPAPDNVTEVGFELTTGNAVRETCQNMAYYPAVTIDLSYSSCMEKIVDKRSWLEKLFGRGE</sequence>
<feature type="domain" description="Bifunctional transglycosylase second" evidence="29">
    <location>
        <begin position="131"/>
        <end position="203"/>
    </location>
</feature>
<keyword evidence="10 23" id="KW-0328">Glycosyltransferase</keyword>
<evidence type="ECO:0000313" key="31">
    <source>
        <dbReference type="Proteomes" id="UP000256478"/>
    </source>
</evidence>
<evidence type="ECO:0000256" key="17">
    <source>
        <dbReference type="ARBA" id="ARBA00023268"/>
    </source>
</evidence>
<evidence type="ECO:0000256" key="18">
    <source>
        <dbReference type="ARBA" id="ARBA00023316"/>
    </source>
</evidence>
<dbReference type="InterPro" id="IPR050396">
    <property type="entry name" value="Glycosyltr_51/Transpeptidase"/>
</dbReference>
<dbReference type="GO" id="GO:0008658">
    <property type="term" value="F:penicillin binding"/>
    <property type="evidence" value="ECO:0007669"/>
    <property type="project" value="UniProtKB-UniRule"/>
</dbReference>